<feature type="transmembrane region" description="Helical" evidence="1">
    <location>
        <begin position="134"/>
        <end position="153"/>
    </location>
</feature>
<accession>A0A3B1DNH1</accession>
<dbReference type="GO" id="GO:0043190">
    <property type="term" value="C:ATP-binding cassette (ABC) transporter complex"/>
    <property type="evidence" value="ECO:0007669"/>
    <property type="project" value="InterPro"/>
</dbReference>
<reference evidence="2" key="1">
    <citation type="submission" date="2018-06" db="EMBL/GenBank/DDBJ databases">
        <authorList>
            <person name="Zhirakovskaya E."/>
        </authorList>
    </citation>
    <scope>NUCLEOTIDE SEQUENCE</scope>
</reference>
<sequence>MMNFIIKPILGVGDAVYFLGRVAKVIFSGRIRFGEVFKQVYEQGVQSVIIIALTSFASGVVLALQGYVLMSRFGAKEYIAQLVALSLVRELSPVFTALIFSGKAGARITAELGTMNVNDQVLATRTLGVDPVEFLVVPRILACFFVLPVLTIISQVIGIAGGYLIGVFEAGIPSAFYINQTFKAIRFVDFFSGFAKVYFFAILVGWICCYQGFFTRGGSLGVGKFTTKAVAYSYIFVILFNTLLTKVILTLWE</sequence>
<feature type="transmembrane region" description="Helical" evidence="1">
    <location>
        <begin position="159"/>
        <end position="178"/>
    </location>
</feature>
<feature type="transmembrane region" description="Helical" evidence="1">
    <location>
        <begin position="79"/>
        <end position="100"/>
    </location>
</feature>
<gene>
    <name evidence="2" type="ORF">MNBD_UNCLBAC01-1645</name>
</gene>
<dbReference type="InterPro" id="IPR030802">
    <property type="entry name" value="Permease_MalE"/>
</dbReference>
<evidence type="ECO:0000313" key="2">
    <source>
        <dbReference type="EMBL" id="VAX37634.1"/>
    </source>
</evidence>
<feature type="transmembrane region" description="Helical" evidence="1">
    <location>
        <begin position="233"/>
        <end position="252"/>
    </location>
</feature>
<dbReference type="GO" id="GO:0005548">
    <property type="term" value="F:phospholipid transporter activity"/>
    <property type="evidence" value="ECO:0007669"/>
    <property type="project" value="TreeGrafter"/>
</dbReference>
<feature type="transmembrane region" description="Helical" evidence="1">
    <location>
        <begin position="190"/>
        <end position="213"/>
    </location>
</feature>
<dbReference type="PANTHER" id="PTHR30188">
    <property type="entry name" value="ABC TRANSPORTER PERMEASE PROTEIN-RELATED"/>
    <property type="match status" value="1"/>
</dbReference>
<dbReference type="InterPro" id="IPR003453">
    <property type="entry name" value="ABC_MlaE_roteobac"/>
</dbReference>
<proteinExistence type="predicted"/>
<dbReference type="NCBIfam" id="TIGR00056">
    <property type="entry name" value="MlaE family lipid ABC transporter permease subunit"/>
    <property type="match status" value="1"/>
</dbReference>
<protein>
    <submittedName>
        <fullName evidence="2">Phospholipid ABC transporter permease protein MlaE</fullName>
    </submittedName>
</protein>
<dbReference type="Pfam" id="PF02405">
    <property type="entry name" value="MlaE"/>
    <property type="match status" value="1"/>
</dbReference>
<keyword evidence="1" id="KW-0472">Membrane</keyword>
<dbReference type="EMBL" id="UOGJ01000133">
    <property type="protein sequence ID" value="VAX37634.1"/>
    <property type="molecule type" value="Genomic_DNA"/>
</dbReference>
<name>A0A3B1DNH1_9ZZZZ</name>
<dbReference type="AlphaFoldDB" id="A0A3B1DNH1"/>
<evidence type="ECO:0000256" key="1">
    <source>
        <dbReference type="SAM" id="Phobius"/>
    </source>
</evidence>
<keyword evidence="1" id="KW-1133">Transmembrane helix</keyword>
<organism evidence="2">
    <name type="scientific">hydrothermal vent metagenome</name>
    <dbReference type="NCBI Taxonomy" id="652676"/>
    <lineage>
        <taxon>unclassified sequences</taxon>
        <taxon>metagenomes</taxon>
        <taxon>ecological metagenomes</taxon>
    </lineage>
</organism>
<feature type="transmembrane region" description="Helical" evidence="1">
    <location>
        <begin position="48"/>
        <end position="67"/>
    </location>
</feature>
<keyword evidence="1" id="KW-0812">Transmembrane</keyword>